<evidence type="ECO:0000256" key="6">
    <source>
        <dbReference type="ARBA" id="ARBA00023134"/>
    </source>
</evidence>
<feature type="region of interest" description="NMPbind" evidence="7">
    <location>
        <begin position="35"/>
        <end position="64"/>
    </location>
</feature>
<keyword evidence="2 7" id="KW-0808">Transferase</keyword>
<dbReference type="GO" id="GO:0046033">
    <property type="term" value="P:AMP metabolic process"/>
    <property type="evidence" value="ECO:0007669"/>
    <property type="project" value="UniProtKB-UniRule"/>
</dbReference>
<dbReference type="GO" id="GO:0006172">
    <property type="term" value="P:ADP biosynthetic process"/>
    <property type="evidence" value="ECO:0007669"/>
    <property type="project" value="UniProtKB-UniRule"/>
</dbReference>
<dbReference type="Pfam" id="PF00406">
    <property type="entry name" value="ADK"/>
    <property type="match status" value="1"/>
</dbReference>
<feature type="binding site" evidence="7">
    <location>
        <position position="36"/>
    </location>
    <ligand>
        <name>AMP</name>
        <dbReference type="ChEBI" id="CHEBI:456215"/>
    </ligand>
</feature>
<dbReference type="AlphaFoldDB" id="A0AA36F536"/>
<comment type="catalytic activity">
    <reaction evidence="7">
        <text>a ribonucleoside 5'-triphosphate + AMP = a ribonucleoside 5'-diphosphate + ADP</text>
        <dbReference type="Rhea" id="RHEA:13749"/>
        <dbReference type="ChEBI" id="CHEBI:57930"/>
        <dbReference type="ChEBI" id="CHEBI:61557"/>
        <dbReference type="ChEBI" id="CHEBI:456215"/>
        <dbReference type="ChEBI" id="CHEBI:456216"/>
        <dbReference type="EC" id="2.7.4.10"/>
    </reaction>
</comment>
<keyword evidence="6 7" id="KW-0342">GTP-binding</keyword>
<dbReference type="PRINTS" id="PR00094">
    <property type="entry name" value="ADENYLTKNASE"/>
</dbReference>
<feature type="binding site" evidence="7">
    <location>
        <position position="170"/>
    </location>
    <ligand>
        <name>AMP</name>
        <dbReference type="ChEBI" id="CHEBI:456215"/>
    </ligand>
</feature>
<dbReference type="InterPro" id="IPR036193">
    <property type="entry name" value="ADK_active_lid_dom_sf"/>
</dbReference>
<dbReference type="GO" id="GO:0046039">
    <property type="term" value="P:GTP metabolic process"/>
    <property type="evidence" value="ECO:0007669"/>
    <property type="project" value="UniProtKB-UniRule"/>
</dbReference>
<dbReference type="Proteomes" id="UP001162480">
    <property type="component" value="Chromosome 7"/>
</dbReference>
<evidence type="ECO:0000256" key="7">
    <source>
        <dbReference type="HAMAP-Rule" id="MF_03169"/>
    </source>
</evidence>
<dbReference type="Pfam" id="PF05191">
    <property type="entry name" value="ADK_lid"/>
    <property type="match status" value="1"/>
</dbReference>
<dbReference type="InterPro" id="IPR007862">
    <property type="entry name" value="Adenylate_kinase_lid-dom"/>
</dbReference>
<dbReference type="HAMAP" id="MF_03169">
    <property type="entry name" value="Adenylate_kinase_AK3"/>
    <property type="match status" value="1"/>
</dbReference>
<dbReference type="FunFam" id="3.40.50.300:FF:000106">
    <property type="entry name" value="Adenylate kinase mitochondrial"/>
    <property type="match status" value="1"/>
</dbReference>
<dbReference type="InterPro" id="IPR028586">
    <property type="entry name" value="AK3/Ak4_mitochondrial"/>
</dbReference>
<keyword evidence="3 7" id="KW-0547">Nucleotide-binding</keyword>
<feature type="binding site" evidence="7">
    <location>
        <position position="199"/>
    </location>
    <ligand>
        <name>GTP</name>
        <dbReference type="ChEBI" id="CHEBI:37565"/>
    </ligand>
</feature>
<proteinExistence type="inferred from homology"/>
<gene>
    <name evidence="9" type="ORF">OCTVUL_1B002221</name>
</gene>
<dbReference type="SUPFAM" id="SSF57774">
    <property type="entry name" value="Microbial and mitochondrial ADK, insert 'zinc finger' domain"/>
    <property type="match status" value="1"/>
</dbReference>
<dbReference type="GO" id="GO:0005759">
    <property type="term" value="C:mitochondrial matrix"/>
    <property type="evidence" value="ECO:0007669"/>
    <property type="project" value="UniProtKB-SubCell"/>
</dbReference>
<dbReference type="GO" id="GO:0005525">
    <property type="term" value="F:GTP binding"/>
    <property type="evidence" value="ECO:0007669"/>
    <property type="project" value="UniProtKB-KW"/>
</dbReference>
<feature type="binding site" evidence="7">
    <location>
        <begin position="62"/>
        <end position="64"/>
    </location>
    <ligand>
        <name>AMP</name>
        <dbReference type="ChEBI" id="CHEBI:456215"/>
    </ligand>
</feature>
<name>A0AA36F536_OCTVU</name>
<comment type="similarity">
    <text evidence="7">Belongs to the adenylate kinase family. AK3 subfamily.</text>
</comment>
<keyword evidence="5 7" id="KW-0496">Mitochondrion</keyword>
<keyword evidence="10" id="KW-1185">Reference proteome</keyword>
<dbReference type="PROSITE" id="PS00113">
    <property type="entry name" value="ADENYLATE_KINASE"/>
    <property type="match status" value="1"/>
</dbReference>
<feature type="binding site" evidence="7">
    <location>
        <position position="159"/>
    </location>
    <ligand>
        <name>AMP</name>
        <dbReference type="ChEBI" id="CHEBI:456215"/>
    </ligand>
</feature>
<sequence>MIKKVVKAIILGAPGSGKGTISERILKDFSMKHLASGDLLRSQILKGTDIGVSAKKYIDKGQLVPDNLVLQLILETIQAHKDDTWLLDGFPRTLNQAITLNKIQPINFVINLNVPFDIIIERIKGRWIHMPSGRVYHTEFNPPKVQGIDDVTQEPLVQREDDKPETVRHRLNVYKELTQPVLDFYRKNQLLEEFTGNSTPEIWPKVRQFISTKLEPVQKTEYKCNASYLT</sequence>
<evidence type="ECO:0000259" key="8">
    <source>
        <dbReference type="Pfam" id="PF05191"/>
    </source>
</evidence>
<feature type="binding site" evidence="7">
    <location>
        <begin position="15"/>
        <end position="20"/>
    </location>
    <ligand>
        <name>GTP</name>
        <dbReference type="ChEBI" id="CHEBI:37565"/>
    </ligand>
</feature>
<dbReference type="PANTHER" id="PTHR23359">
    <property type="entry name" value="NUCLEOTIDE KINASE"/>
    <property type="match status" value="1"/>
</dbReference>
<evidence type="ECO:0000313" key="10">
    <source>
        <dbReference type="Proteomes" id="UP001162480"/>
    </source>
</evidence>
<dbReference type="GO" id="GO:0004017">
    <property type="term" value="F:AMP kinase activity"/>
    <property type="evidence" value="ECO:0007669"/>
    <property type="project" value="InterPro"/>
</dbReference>
<keyword evidence="4 7" id="KW-0418">Kinase</keyword>
<dbReference type="Gene3D" id="3.40.50.300">
    <property type="entry name" value="P-loop containing nucleotide triphosphate hydrolases"/>
    <property type="match status" value="1"/>
</dbReference>
<comment type="subunit">
    <text evidence="7">Monomer.</text>
</comment>
<evidence type="ECO:0000256" key="2">
    <source>
        <dbReference type="ARBA" id="ARBA00022679"/>
    </source>
</evidence>
<feature type="binding site" evidence="7">
    <location>
        <position position="96"/>
    </location>
    <ligand>
        <name>AMP</name>
        <dbReference type="ChEBI" id="CHEBI:456215"/>
    </ligand>
</feature>
<evidence type="ECO:0000256" key="3">
    <source>
        <dbReference type="ARBA" id="ARBA00022741"/>
    </source>
</evidence>
<feature type="region of interest" description="LID" evidence="7">
    <location>
        <begin position="125"/>
        <end position="162"/>
    </location>
</feature>
<dbReference type="NCBIfam" id="TIGR01351">
    <property type="entry name" value="adk"/>
    <property type="match status" value="1"/>
</dbReference>
<dbReference type="EC" id="2.7.4.10" evidence="7"/>
<evidence type="ECO:0000256" key="4">
    <source>
        <dbReference type="ARBA" id="ARBA00022777"/>
    </source>
</evidence>
<dbReference type="EMBL" id="OX597820">
    <property type="protein sequence ID" value="CAI9726096.1"/>
    <property type="molecule type" value="Genomic_DNA"/>
</dbReference>
<feature type="binding site" evidence="7">
    <location>
        <begin position="135"/>
        <end position="136"/>
    </location>
    <ligand>
        <name>GTP</name>
        <dbReference type="ChEBI" id="CHEBI:37565"/>
    </ligand>
</feature>
<feature type="binding site" evidence="7">
    <location>
        <position position="41"/>
    </location>
    <ligand>
        <name>AMP</name>
        <dbReference type="ChEBI" id="CHEBI:456215"/>
    </ligand>
</feature>
<comment type="subcellular location">
    <subcellularLocation>
        <location evidence="1 7">Mitochondrion matrix</location>
    </subcellularLocation>
</comment>
<dbReference type="InterPro" id="IPR006259">
    <property type="entry name" value="Adenyl_kin_sub"/>
</dbReference>
<dbReference type="CDD" id="cd01428">
    <property type="entry name" value="ADK"/>
    <property type="match status" value="1"/>
</dbReference>
<comment type="function">
    <text evidence="7">Involved in maintaining the homeostasis of cellular nucleotides by catalyzing the interconversion of nucleoside phosphates. Has GTP:AMP phosphotransferase and ITP:AMP phosphotransferase activities.</text>
</comment>
<dbReference type="GO" id="GO:0005524">
    <property type="term" value="F:ATP binding"/>
    <property type="evidence" value="ECO:0007669"/>
    <property type="project" value="InterPro"/>
</dbReference>
<evidence type="ECO:0000256" key="5">
    <source>
        <dbReference type="ARBA" id="ARBA00023128"/>
    </source>
</evidence>
<dbReference type="HAMAP" id="MF_00235">
    <property type="entry name" value="Adenylate_kinase_Adk"/>
    <property type="match status" value="1"/>
</dbReference>
<accession>A0AA36F536</accession>
<feature type="binding site" evidence="7">
    <location>
        <position position="126"/>
    </location>
    <ligand>
        <name>GTP</name>
        <dbReference type="ChEBI" id="CHEBI:37565"/>
    </ligand>
</feature>
<dbReference type="GO" id="GO:0046041">
    <property type="term" value="P:ITP metabolic process"/>
    <property type="evidence" value="ECO:0007669"/>
    <property type="project" value="UniProtKB-UniRule"/>
</dbReference>
<protein>
    <recommendedName>
        <fullName evidence="7">GTP:AMP phosphotransferase, mitochondrial</fullName>
        <ecNumber evidence="7">2.7.4.10</ecNumber>
    </recommendedName>
    <alternativeName>
        <fullName evidence="7">Adenylate kinase 3</fullName>
        <shortName evidence="7">AK 3</shortName>
    </alternativeName>
</protein>
<evidence type="ECO:0000256" key="1">
    <source>
        <dbReference type="ARBA" id="ARBA00004305"/>
    </source>
</evidence>
<reference evidence="9" key="1">
    <citation type="submission" date="2023-08" db="EMBL/GenBank/DDBJ databases">
        <authorList>
            <person name="Alioto T."/>
            <person name="Alioto T."/>
            <person name="Gomez Garrido J."/>
        </authorList>
    </citation>
    <scope>NUCLEOTIDE SEQUENCE</scope>
</reference>
<evidence type="ECO:0000313" key="9">
    <source>
        <dbReference type="EMBL" id="CAI9726096.1"/>
    </source>
</evidence>
<feature type="binding site" evidence="7">
    <location>
        <begin position="89"/>
        <end position="92"/>
    </location>
    <ligand>
        <name>AMP</name>
        <dbReference type="ChEBI" id="CHEBI:456215"/>
    </ligand>
</feature>
<dbReference type="SUPFAM" id="SSF52540">
    <property type="entry name" value="P-loop containing nucleoside triphosphate hydrolases"/>
    <property type="match status" value="1"/>
</dbReference>
<dbReference type="InterPro" id="IPR033690">
    <property type="entry name" value="Adenylat_kinase_CS"/>
</dbReference>
<dbReference type="GO" id="GO:0046899">
    <property type="term" value="F:nucleoside triphosphate adenylate kinase activity"/>
    <property type="evidence" value="ECO:0007669"/>
    <property type="project" value="UniProtKB-UniRule"/>
</dbReference>
<comment type="domain">
    <text evidence="7">Consists of three domains, a large central CORE domain and two small peripheral domains, NMPbind and LID, which undergo movements during catalysis. The LID domain closes over the site of phosphoryl transfer upon GTP binding. Assembling and dissambling the active center during each catalytic cycle provides an effective means to prevent GTP hydrolysis.</text>
</comment>
<organism evidence="9 10">
    <name type="scientific">Octopus vulgaris</name>
    <name type="common">Common octopus</name>
    <dbReference type="NCBI Taxonomy" id="6645"/>
    <lineage>
        <taxon>Eukaryota</taxon>
        <taxon>Metazoa</taxon>
        <taxon>Spiralia</taxon>
        <taxon>Lophotrochozoa</taxon>
        <taxon>Mollusca</taxon>
        <taxon>Cephalopoda</taxon>
        <taxon>Coleoidea</taxon>
        <taxon>Octopodiformes</taxon>
        <taxon>Octopoda</taxon>
        <taxon>Incirrata</taxon>
        <taxon>Octopodidae</taxon>
        <taxon>Octopus</taxon>
    </lineage>
</organism>
<dbReference type="InterPro" id="IPR000850">
    <property type="entry name" value="Adenylat/UMP-CMP_kin"/>
</dbReference>
<dbReference type="InterPro" id="IPR027417">
    <property type="entry name" value="P-loop_NTPase"/>
</dbReference>
<feature type="domain" description="Adenylate kinase active site lid" evidence="8">
    <location>
        <begin position="126"/>
        <end position="161"/>
    </location>
</feature>